<keyword evidence="4 5" id="KW-0732">Signal</keyword>
<sequence>MSGLRRLLGTVCLLVAAVLLAGCTEAPLPDPVDPSSPSPSPRPYLTIGTTDVITQPDPAGITTQASSAMAFNVFQRLMTVPPTVGDEEVFPKPEAAQECQVESVTVYLCILNPGMTFHNGHALTSSDVKFSIERALRLDVEGTGVSGLEVLRRIETPDDLTIRFELNRPDNRFNFALASPVASIVDEEVYDPDRLRGADLSVAGSGPYRVSQLGEEQVRFDRFAKYIGPTAGLQQTLLLQSFPDSGSLEQAMTEQRVDAVWRGLGSAAVTRMVAQIAASPQQRTEAGFAEQRVPGARVHRLHWSPDSPLRPDAALRDAVNVALQGDRTLDSIVPPTVAGYVPSFDVGGQATPQERPGRSNLVLSYDSTVPDGGDLANVVRSRIEAAGDMSVRVAPDAAEADLFLVDEKAWTPTAEAWLQAYVNSPAVGSTVRVQELMDRYRAETDPVIIEGLLSELQKQAGADAVLLPLDQSDEPIYLAEGTSWTPGSFGPGWQLGLWGITRA</sequence>
<proteinExistence type="inferred from homology"/>
<dbReference type="PANTHER" id="PTHR30290:SF10">
    <property type="entry name" value="PERIPLASMIC OLIGOPEPTIDE-BINDING PROTEIN-RELATED"/>
    <property type="match status" value="1"/>
</dbReference>
<organism evidence="7 8">
    <name type="scientific">Auraticoccus monumenti</name>
    <dbReference type="NCBI Taxonomy" id="675864"/>
    <lineage>
        <taxon>Bacteria</taxon>
        <taxon>Bacillati</taxon>
        <taxon>Actinomycetota</taxon>
        <taxon>Actinomycetes</taxon>
        <taxon>Propionibacteriales</taxon>
        <taxon>Propionibacteriaceae</taxon>
        <taxon>Auraticoccus</taxon>
    </lineage>
</organism>
<dbReference type="PROSITE" id="PS51257">
    <property type="entry name" value="PROKAR_LIPOPROTEIN"/>
    <property type="match status" value="1"/>
</dbReference>
<feature type="chain" id="PRO_5038369798" evidence="5">
    <location>
        <begin position="22"/>
        <end position="503"/>
    </location>
</feature>
<dbReference type="SUPFAM" id="SSF53850">
    <property type="entry name" value="Periplasmic binding protein-like II"/>
    <property type="match status" value="1"/>
</dbReference>
<dbReference type="PANTHER" id="PTHR30290">
    <property type="entry name" value="PERIPLASMIC BINDING COMPONENT OF ABC TRANSPORTER"/>
    <property type="match status" value="1"/>
</dbReference>
<dbReference type="InterPro" id="IPR039424">
    <property type="entry name" value="SBP_5"/>
</dbReference>
<dbReference type="Pfam" id="PF00496">
    <property type="entry name" value="SBP_bac_5"/>
    <property type="match status" value="1"/>
</dbReference>
<evidence type="ECO:0000256" key="4">
    <source>
        <dbReference type="ARBA" id="ARBA00022729"/>
    </source>
</evidence>
<reference evidence="7 8" key="1">
    <citation type="submission" date="2016-10" db="EMBL/GenBank/DDBJ databases">
        <authorList>
            <person name="de Groot N.N."/>
        </authorList>
    </citation>
    <scope>NUCLEOTIDE SEQUENCE [LARGE SCALE GENOMIC DNA]</scope>
    <source>
        <strain evidence="7 8">MON 2.2</strain>
    </source>
</reference>
<feature type="domain" description="Solute-binding protein family 5" evidence="6">
    <location>
        <begin position="93"/>
        <end position="332"/>
    </location>
</feature>
<dbReference type="Gene3D" id="3.40.190.10">
    <property type="entry name" value="Periplasmic binding protein-like II"/>
    <property type="match status" value="1"/>
</dbReference>
<dbReference type="EMBL" id="LT629688">
    <property type="protein sequence ID" value="SDE25703.1"/>
    <property type="molecule type" value="Genomic_DNA"/>
</dbReference>
<comment type="subcellular location">
    <subcellularLocation>
        <location evidence="1">Cell envelope</location>
    </subcellularLocation>
</comment>
<keyword evidence="8" id="KW-1185">Reference proteome</keyword>
<dbReference type="Proteomes" id="UP000198546">
    <property type="component" value="Chromosome i"/>
</dbReference>
<name>A0A1G7BFA7_9ACTN</name>
<protein>
    <submittedName>
        <fullName evidence="7">Peptide/nickel transport system substrate-binding protein</fullName>
    </submittedName>
</protein>
<dbReference type="AlphaFoldDB" id="A0A1G7BFA7"/>
<dbReference type="GO" id="GO:1904680">
    <property type="term" value="F:peptide transmembrane transporter activity"/>
    <property type="evidence" value="ECO:0007669"/>
    <property type="project" value="TreeGrafter"/>
</dbReference>
<dbReference type="STRING" id="675864.SAMN04489747_2939"/>
<evidence type="ECO:0000313" key="7">
    <source>
        <dbReference type="EMBL" id="SDE25703.1"/>
    </source>
</evidence>
<evidence type="ECO:0000259" key="6">
    <source>
        <dbReference type="Pfam" id="PF00496"/>
    </source>
</evidence>
<evidence type="ECO:0000313" key="8">
    <source>
        <dbReference type="Proteomes" id="UP000198546"/>
    </source>
</evidence>
<accession>A0A1G7BFA7</accession>
<dbReference type="RefSeq" id="WP_090594582.1">
    <property type="nucleotide sequence ID" value="NZ_LT629688.1"/>
</dbReference>
<dbReference type="GO" id="GO:0030313">
    <property type="term" value="C:cell envelope"/>
    <property type="evidence" value="ECO:0007669"/>
    <property type="project" value="UniProtKB-SubCell"/>
</dbReference>
<dbReference type="GO" id="GO:0015833">
    <property type="term" value="P:peptide transport"/>
    <property type="evidence" value="ECO:0007669"/>
    <property type="project" value="TreeGrafter"/>
</dbReference>
<dbReference type="OrthoDB" id="9801912at2"/>
<evidence type="ECO:0000256" key="1">
    <source>
        <dbReference type="ARBA" id="ARBA00004196"/>
    </source>
</evidence>
<evidence type="ECO:0000256" key="3">
    <source>
        <dbReference type="ARBA" id="ARBA00022448"/>
    </source>
</evidence>
<keyword evidence="3" id="KW-0813">Transport</keyword>
<gene>
    <name evidence="7" type="ORF">SAMN04489747_2939</name>
</gene>
<dbReference type="InterPro" id="IPR000914">
    <property type="entry name" value="SBP_5_dom"/>
</dbReference>
<evidence type="ECO:0000256" key="5">
    <source>
        <dbReference type="SAM" id="SignalP"/>
    </source>
</evidence>
<feature type="signal peptide" evidence="5">
    <location>
        <begin position="1"/>
        <end position="21"/>
    </location>
</feature>
<evidence type="ECO:0000256" key="2">
    <source>
        <dbReference type="ARBA" id="ARBA00005695"/>
    </source>
</evidence>
<comment type="similarity">
    <text evidence="2">Belongs to the bacterial solute-binding protein 5 family.</text>
</comment>